<reference evidence="8 9" key="1">
    <citation type="submission" date="2016-02" db="EMBL/GenBank/DDBJ databases">
        <title>Genome sequence of Moorella mulderi DSM 14980.</title>
        <authorList>
            <person name="Poehlein A."/>
            <person name="Daniel R."/>
        </authorList>
    </citation>
    <scope>NUCLEOTIDE SEQUENCE [LARGE SCALE GENOMIC DNA]</scope>
    <source>
        <strain evidence="8 9">DSM 14980</strain>
    </source>
</reference>
<name>A0A151AY14_9FIRM</name>
<feature type="domain" description="Endoribonuclease YicC-like N-terminal" evidence="6">
    <location>
        <begin position="3"/>
        <end position="156"/>
    </location>
</feature>
<dbReference type="InterPro" id="IPR013551">
    <property type="entry name" value="YicC-like_C"/>
</dbReference>
<evidence type="ECO:0000259" key="7">
    <source>
        <dbReference type="Pfam" id="PF08340"/>
    </source>
</evidence>
<protein>
    <recommendedName>
        <fullName evidence="10">YicC family protein</fullName>
    </recommendedName>
</protein>
<dbReference type="Pfam" id="PF08340">
    <property type="entry name" value="YicC-like_C"/>
    <property type="match status" value="1"/>
</dbReference>
<evidence type="ECO:0000256" key="1">
    <source>
        <dbReference type="ARBA" id="ARBA00001968"/>
    </source>
</evidence>
<dbReference type="AlphaFoldDB" id="A0A151AY14"/>
<evidence type="ECO:0000256" key="4">
    <source>
        <dbReference type="ARBA" id="ARBA00022801"/>
    </source>
</evidence>
<dbReference type="GO" id="GO:0004521">
    <property type="term" value="F:RNA endonuclease activity"/>
    <property type="evidence" value="ECO:0007669"/>
    <property type="project" value="InterPro"/>
</dbReference>
<dbReference type="InterPro" id="IPR013527">
    <property type="entry name" value="YicC-like_N"/>
</dbReference>
<dbReference type="GO" id="GO:0016787">
    <property type="term" value="F:hydrolase activity"/>
    <property type="evidence" value="ECO:0007669"/>
    <property type="project" value="UniProtKB-KW"/>
</dbReference>
<dbReference type="RefSeq" id="WP_062282647.1">
    <property type="nucleotide sequence ID" value="NZ_LTBC01000003.1"/>
</dbReference>
<accession>A0A151AY14</accession>
<dbReference type="PANTHER" id="PTHR30636:SF3">
    <property type="entry name" value="UPF0701 PROTEIN YICC"/>
    <property type="match status" value="1"/>
</dbReference>
<evidence type="ECO:0000313" key="8">
    <source>
        <dbReference type="EMBL" id="KYH32544.1"/>
    </source>
</evidence>
<keyword evidence="2" id="KW-0540">Nuclease</keyword>
<sequence length="292" mass="32586">MLNSMTGYGRGEASGTGRTVTVEIKALNQRFLDVVIRLPRLYTALEEKIRQVVKNSLSRGRVEVMVSISEENVEKRPLTVDMGLAMAYYNALKELAQNLAIPADITAEKLLAMPEVVKVAEPEWDEATLWPVVAGALEKALENLLAMRRAEGQRLQADLEARAAYVRRQVEAIRERAPEVPREYAERLKERVAELTGGLALDPGRLEMEVALLAERADITEEIIRLLSHLEQMATAMAGAEPAGRRLDFILQEMWREINTIGSKASDLAISNLVVAVKGELEKMREQVQNVE</sequence>
<comment type="similarity">
    <text evidence="5">Belongs to the YicC/YloC family.</text>
</comment>
<keyword evidence="3" id="KW-0255">Endonuclease</keyword>
<evidence type="ECO:0000259" key="6">
    <source>
        <dbReference type="Pfam" id="PF03755"/>
    </source>
</evidence>
<feature type="domain" description="Endoribonuclease YicC-like C-terminal" evidence="7">
    <location>
        <begin position="173"/>
        <end position="292"/>
    </location>
</feature>
<evidence type="ECO:0000313" key="9">
    <source>
        <dbReference type="Proteomes" id="UP000075670"/>
    </source>
</evidence>
<dbReference type="PATRIC" id="fig|1122241.3.peg.1205"/>
<comment type="cofactor">
    <cofactor evidence="1">
        <name>a divalent metal cation</name>
        <dbReference type="ChEBI" id="CHEBI:60240"/>
    </cofactor>
</comment>
<proteinExistence type="inferred from homology"/>
<dbReference type="EMBL" id="LTBC01000003">
    <property type="protein sequence ID" value="KYH32544.1"/>
    <property type="molecule type" value="Genomic_DNA"/>
</dbReference>
<dbReference type="Proteomes" id="UP000075670">
    <property type="component" value="Unassembled WGS sequence"/>
</dbReference>
<dbReference type="PANTHER" id="PTHR30636">
    <property type="entry name" value="UPF0701 PROTEIN YICC"/>
    <property type="match status" value="1"/>
</dbReference>
<keyword evidence="9" id="KW-1185">Reference proteome</keyword>
<evidence type="ECO:0000256" key="2">
    <source>
        <dbReference type="ARBA" id="ARBA00022722"/>
    </source>
</evidence>
<dbReference type="NCBIfam" id="TIGR00255">
    <property type="entry name" value="YicC/YloC family endoribonuclease"/>
    <property type="match status" value="1"/>
</dbReference>
<keyword evidence="4" id="KW-0378">Hydrolase</keyword>
<comment type="caution">
    <text evidence="8">The sequence shown here is derived from an EMBL/GenBank/DDBJ whole genome shotgun (WGS) entry which is preliminary data.</text>
</comment>
<dbReference type="InterPro" id="IPR005229">
    <property type="entry name" value="YicC/YloC-like"/>
</dbReference>
<dbReference type="Pfam" id="PF03755">
    <property type="entry name" value="YicC-like_N"/>
    <property type="match status" value="1"/>
</dbReference>
<gene>
    <name evidence="8" type="ORF">MOMUL_11460</name>
</gene>
<evidence type="ECO:0000256" key="5">
    <source>
        <dbReference type="ARBA" id="ARBA00035648"/>
    </source>
</evidence>
<evidence type="ECO:0000256" key="3">
    <source>
        <dbReference type="ARBA" id="ARBA00022759"/>
    </source>
</evidence>
<evidence type="ECO:0008006" key="10">
    <source>
        <dbReference type="Google" id="ProtNLM"/>
    </source>
</evidence>
<organism evidence="8 9">
    <name type="scientific">Moorella mulderi DSM 14980</name>
    <dbReference type="NCBI Taxonomy" id="1122241"/>
    <lineage>
        <taxon>Bacteria</taxon>
        <taxon>Bacillati</taxon>
        <taxon>Bacillota</taxon>
        <taxon>Clostridia</taxon>
        <taxon>Neomoorellales</taxon>
        <taxon>Neomoorellaceae</taxon>
        <taxon>Neomoorella</taxon>
    </lineage>
</organism>
<dbReference type="OrthoDB" id="9771229at2"/>